<feature type="compositionally biased region" description="Polar residues" evidence="1">
    <location>
        <begin position="91"/>
        <end position="107"/>
    </location>
</feature>
<name>A0A915EL97_9BILA</name>
<reference evidence="3" key="1">
    <citation type="submission" date="2022-11" db="UniProtKB">
        <authorList>
            <consortium name="WormBaseParasite"/>
        </authorList>
    </citation>
    <scope>IDENTIFICATION</scope>
</reference>
<evidence type="ECO:0000313" key="3">
    <source>
        <dbReference type="WBParaSite" id="jg7093"/>
    </source>
</evidence>
<protein>
    <submittedName>
        <fullName evidence="3">Uncharacterized protein</fullName>
    </submittedName>
</protein>
<sequence>MSMSITSGGGCGGNSSSGDNYSEHEQEDGLALVDASLPDDLAKELEAEQLVLDCKRIGTPKRKNHSAASVSSKRSLNGSSSSGIPRKSTPRKNSAECSKTSSITDSCQPKDGLSNKTGNFPCSKPGVESRRAAPPPVAPKPANLIGAAGSRRLPTPTKSARVSPFNYRQPVETTETTAAKMEEKKKSPKSATTISKERLFVTTV</sequence>
<dbReference type="AlphaFoldDB" id="A0A915EL97"/>
<dbReference type="Proteomes" id="UP000887574">
    <property type="component" value="Unplaced"/>
</dbReference>
<evidence type="ECO:0000256" key="1">
    <source>
        <dbReference type="SAM" id="MobiDB-lite"/>
    </source>
</evidence>
<feature type="region of interest" description="Disordered" evidence="1">
    <location>
        <begin position="1"/>
        <end position="35"/>
    </location>
</feature>
<keyword evidence="2" id="KW-1185">Reference proteome</keyword>
<evidence type="ECO:0000313" key="2">
    <source>
        <dbReference type="Proteomes" id="UP000887574"/>
    </source>
</evidence>
<dbReference type="WBParaSite" id="jg7093">
    <property type="protein sequence ID" value="jg7093"/>
    <property type="gene ID" value="jg7093"/>
</dbReference>
<organism evidence="2 3">
    <name type="scientific">Ditylenchus dipsaci</name>
    <dbReference type="NCBI Taxonomy" id="166011"/>
    <lineage>
        <taxon>Eukaryota</taxon>
        <taxon>Metazoa</taxon>
        <taxon>Ecdysozoa</taxon>
        <taxon>Nematoda</taxon>
        <taxon>Chromadorea</taxon>
        <taxon>Rhabditida</taxon>
        <taxon>Tylenchina</taxon>
        <taxon>Tylenchomorpha</taxon>
        <taxon>Sphaerularioidea</taxon>
        <taxon>Anguinidae</taxon>
        <taxon>Anguininae</taxon>
        <taxon>Ditylenchus</taxon>
    </lineage>
</organism>
<proteinExistence type="predicted"/>
<feature type="region of interest" description="Disordered" evidence="1">
    <location>
        <begin position="53"/>
        <end position="192"/>
    </location>
</feature>
<feature type="compositionally biased region" description="Low complexity" evidence="1">
    <location>
        <begin position="69"/>
        <end position="82"/>
    </location>
</feature>
<accession>A0A915EL97</accession>